<dbReference type="Proteomes" id="UP000242287">
    <property type="component" value="Unassembled WGS sequence"/>
</dbReference>
<evidence type="ECO:0000313" key="2">
    <source>
        <dbReference type="EMBL" id="PFH53285.1"/>
    </source>
</evidence>
<organism evidence="2 3">
    <name type="scientific">Amanita thiersii Skay4041</name>
    <dbReference type="NCBI Taxonomy" id="703135"/>
    <lineage>
        <taxon>Eukaryota</taxon>
        <taxon>Fungi</taxon>
        <taxon>Dikarya</taxon>
        <taxon>Basidiomycota</taxon>
        <taxon>Agaricomycotina</taxon>
        <taxon>Agaricomycetes</taxon>
        <taxon>Agaricomycetidae</taxon>
        <taxon>Agaricales</taxon>
        <taxon>Pluteineae</taxon>
        <taxon>Amanitaceae</taxon>
        <taxon>Amanita</taxon>
    </lineage>
</organism>
<keyword evidence="3" id="KW-1185">Reference proteome</keyword>
<keyword evidence="1" id="KW-0472">Membrane</keyword>
<gene>
    <name evidence="2" type="ORF">AMATHDRAFT_137635</name>
</gene>
<reference evidence="2 3" key="1">
    <citation type="submission" date="2014-02" db="EMBL/GenBank/DDBJ databases">
        <title>Transposable element dynamics among asymbiotic and ectomycorrhizal Amanita fungi.</title>
        <authorList>
            <consortium name="DOE Joint Genome Institute"/>
            <person name="Hess J."/>
            <person name="Skrede I."/>
            <person name="Wolfe B."/>
            <person name="LaButti K."/>
            <person name="Ohm R.A."/>
            <person name="Grigoriev I.V."/>
            <person name="Pringle A."/>
        </authorList>
    </citation>
    <scope>NUCLEOTIDE SEQUENCE [LARGE SCALE GENOMIC DNA]</scope>
    <source>
        <strain evidence="2 3">SKay4041</strain>
    </source>
</reference>
<dbReference type="AlphaFoldDB" id="A0A2A9NQN4"/>
<protein>
    <submittedName>
        <fullName evidence="2">Uncharacterized protein</fullName>
    </submittedName>
</protein>
<accession>A0A2A9NQN4</accession>
<keyword evidence="1" id="KW-1133">Transmembrane helix</keyword>
<name>A0A2A9NQN4_9AGAR</name>
<sequence length="134" mass="15322">MHPSLLWIAIPSVLILSGYLTRRWYLSRRLRVYGIGKGAPGFQTNVKKISVTPEIAARLRRGEDVSPEEITEASALAEKVREASKLHSGGPTHFEERVERRINLDLKRLESSVENEWLPEAITKPKKRGNPRRR</sequence>
<dbReference type="OrthoDB" id="3260758at2759"/>
<keyword evidence="1" id="KW-0812">Transmembrane</keyword>
<feature type="transmembrane region" description="Helical" evidence="1">
    <location>
        <begin position="6"/>
        <end position="25"/>
    </location>
</feature>
<evidence type="ECO:0000256" key="1">
    <source>
        <dbReference type="SAM" id="Phobius"/>
    </source>
</evidence>
<evidence type="ECO:0000313" key="3">
    <source>
        <dbReference type="Proteomes" id="UP000242287"/>
    </source>
</evidence>
<proteinExistence type="predicted"/>
<dbReference type="EMBL" id="KZ301974">
    <property type="protein sequence ID" value="PFH53285.1"/>
    <property type="molecule type" value="Genomic_DNA"/>
</dbReference>